<accession>A0ABZ1LN47</accession>
<gene>
    <name evidence="1" type="ORF">OG814_37205</name>
</gene>
<name>A0ABZ1LN47_9ACTN</name>
<evidence type="ECO:0008006" key="3">
    <source>
        <dbReference type="Google" id="ProtNLM"/>
    </source>
</evidence>
<dbReference type="Proteomes" id="UP001622594">
    <property type="component" value="Chromosome"/>
</dbReference>
<dbReference type="RefSeq" id="WP_398166096.1">
    <property type="nucleotide sequence ID" value="NZ_CP108188.1"/>
</dbReference>
<proteinExistence type="predicted"/>
<dbReference type="EMBL" id="CP108188">
    <property type="protein sequence ID" value="WTR74524.1"/>
    <property type="molecule type" value="Genomic_DNA"/>
</dbReference>
<keyword evidence="2" id="KW-1185">Reference proteome</keyword>
<evidence type="ECO:0000313" key="1">
    <source>
        <dbReference type="EMBL" id="WTR74524.1"/>
    </source>
</evidence>
<organism evidence="1 2">
    <name type="scientific">Streptomyces zaomyceticus</name>
    <dbReference type="NCBI Taxonomy" id="68286"/>
    <lineage>
        <taxon>Bacteria</taxon>
        <taxon>Bacillati</taxon>
        <taxon>Actinomycetota</taxon>
        <taxon>Actinomycetes</taxon>
        <taxon>Kitasatosporales</taxon>
        <taxon>Streptomycetaceae</taxon>
        <taxon>Streptomyces</taxon>
    </lineage>
</organism>
<evidence type="ECO:0000313" key="2">
    <source>
        <dbReference type="Proteomes" id="UP001622594"/>
    </source>
</evidence>
<protein>
    <recommendedName>
        <fullName evidence="3">NolW-like domain-containing protein</fullName>
    </recommendedName>
</protein>
<reference evidence="1 2" key="1">
    <citation type="submission" date="2022-10" db="EMBL/GenBank/DDBJ databases">
        <title>The complete genomes of actinobacterial strains from the NBC collection.</title>
        <authorList>
            <person name="Joergensen T.S."/>
            <person name="Alvarez Arevalo M."/>
            <person name="Sterndorff E.B."/>
            <person name="Faurdal D."/>
            <person name="Vuksanovic O."/>
            <person name="Mourched A.-S."/>
            <person name="Charusanti P."/>
            <person name="Shaw S."/>
            <person name="Blin K."/>
            <person name="Weber T."/>
        </authorList>
    </citation>
    <scope>NUCLEOTIDE SEQUENCE [LARGE SCALE GENOMIC DNA]</scope>
    <source>
        <strain evidence="1 2">NBC_00123</strain>
    </source>
</reference>
<sequence length="79" mass="8103">MGEESKARSPISARVSLSDPAAVSTLMSSLQGVDGLTDSAVLSVRGSKEMVVGLLSELGDRAGDISADISLMGNRPAQR</sequence>